<dbReference type="Gene3D" id="1.20.1270.60">
    <property type="entry name" value="Arfaptin homology (AH) domain/BAR domain"/>
    <property type="match status" value="1"/>
</dbReference>
<dbReference type="VEuPathDB" id="VectorBase:AEPI007096"/>
<feature type="compositionally biased region" description="Basic residues" evidence="1">
    <location>
        <begin position="293"/>
        <end position="304"/>
    </location>
</feature>
<dbReference type="GO" id="GO:0035869">
    <property type="term" value="C:ciliary transition zone"/>
    <property type="evidence" value="ECO:0007669"/>
    <property type="project" value="TreeGrafter"/>
</dbReference>
<evidence type="ECO:0000256" key="1">
    <source>
        <dbReference type="SAM" id="MobiDB-lite"/>
    </source>
</evidence>
<dbReference type="STRING" id="199890.A0A182PJI2"/>
<feature type="region of interest" description="Disordered" evidence="1">
    <location>
        <begin position="262"/>
        <end position="366"/>
    </location>
</feature>
<dbReference type="InterPro" id="IPR009602">
    <property type="entry name" value="CBAR/FAM92"/>
</dbReference>
<dbReference type="GO" id="GO:0060271">
    <property type="term" value="P:cilium assembly"/>
    <property type="evidence" value="ECO:0007669"/>
    <property type="project" value="TreeGrafter"/>
</dbReference>
<keyword evidence="3" id="KW-1185">Reference proteome</keyword>
<evidence type="ECO:0000313" key="3">
    <source>
        <dbReference type="Proteomes" id="UP000075885"/>
    </source>
</evidence>
<proteinExistence type="predicted"/>
<accession>A0A182PJI2</accession>
<dbReference type="Pfam" id="PF06730">
    <property type="entry name" value="FAM92"/>
    <property type="match status" value="1"/>
</dbReference>
<reference evidence="2" key="2">
    <citation type="submission" date="2020-05" db="UniProtKB">
        <authorList>
            <consortium name="EnsemblMetazoa"/>
        </authorList>
    </citation>
    <scope>IDENTIFICATION</scope>
    <source>
        <strain evidence="2">Epiroticus2</strain>
    </source>
</reference>
<dbReference type="InterPro" id="IPR027267">
    <property type="entry name" value="AH/BAR_dom_sf"/>
</dbReference>
<dbReference type="PANTHER" id="PTHR21223:SF2">
    <property type="entry name" value="CBY1-INTERACTING BAR DOMAIN-CONTAINING PROTEIN HOMOLOG"/>
    <property type="match status" value="1"/>
</dbReference>
<organism evidence="2 3">
    <name type="scientific">Anopheles epiroticus</name>
    <dbReference type="NCBI Taxonomy" id="199890"/>
    <lineage>
        <taxon>Eukaryota</taxon>
        <taxon>Metazoa</taxon>
        <taxon>Ecdysozoa</taxon>
        <taxon>Arthropoda</taxon>
        <taxon>Hexapoda</taxon>
        <taxon>Insecta</taxon>
        <taxon>Pterygota</taxon>
        <taxon>Neoptera</taxon>
        <taxon>Endopterygota</taxon>
        <taxon>Diptera</taxon>
        <taxon>Nematocera</taxon>
        <taxon>Culicoidea</taxon>
        <taxon>Culicidae</taxon>
        <taxon>Anophelinae</taxon>
        <taxon>Anopheles</taxon>
    </lineage>
</organism>
<reference evidence="3" key="1">
    <citation type="submission" date="2013-03" db="EMBL/GenBank/DDBJ databases">
        <title>The Genome Sequence of Anopheles epiroticus epiroticus2.</title>
        <authorList>
            <consortium name="The Broad Institute Genomics Platform"/>
            <person name="Neafsey D.E."/>
            <person name="Howell P."/>
            <person name="Walker B."/>
            <person name="Young S.K."/>
            <person name="Zeng Q."/>
            <person name="Gargeya S."/>
            <person name="Fitzgerald M."/>
            <person name="Haas B."/>
            <person name="Abouelleil A."/>
            <person name="Allen A.W."/>
            <person name="Alvarado L."/>
            <person name="Arachchi H.M."/>
            <person name="Berlin A.M."/>
            <person name="Chapman S.B."/>
            <person name="Gainer-Dewar J."/>
            <person name="Goldberg J."/>
            <person name="Griggs A."/>
            <person name="Gujja S."/>
            <person name="Hansen M."/>
            <person name="Howarth C."/>
            <person name="Imamovic A."/>
            <person name="Ireland A."/>
            <person name="Larimer J."/>
            <person name="McCowan C."/>
            <person name="Murphy C."/>
            <person name="Pearson M."/>
            <person name="Poon T.W."/>
            <person name="Priest M."/>
            <person name="Roberts A."/>
            <person name="Saif S."/>
            <person name="Shea T."/>
            <person name="Sisk P."/>
            <person name="Sykes S."/>
            <person name="Wortman J."/>
            <person name="Nusbaum C."/>
            <person name="Birren B."/>
        </authorList>
    </citation>
    <scope>NUCLEOTIDE SEQUENCE [LARGE SCALE GENOMIC DNA]</scope>
    <source>
        <strain evidence="3">Epiroticus2</strain>
    </source>
</reference>
<evidence type="ECO:0000313" key="2">
    <source>
        <dbReference type="EnsemblMetazoa" id="AEPI007096-PA"/>
    </source>
</evidence>
<feature type="compositionally biased region" description="Acidic residues" evidence="1">
    <location>
        <begin position="330"/>
        <end position="344"/>
    </location>
</feature>
<name>A0A182PJI2_9DIPT</name>
<dbReference type="EnsemblMetazoa" id="AEPI007096-RA">
    <property type="protein sequence ID" value="AEPI007096-PA"/>
    <property type="gene ID" value="AEPI007096"/>
</dbReference>
<dbReference type="Proteomes" id="UP000075885">
    <property type="component" value="Unassembled WGS sequence"/>
</dbReference>
<dbReference type="GO" id="GO:0036064">
    <property type="term" value="C:ciliary basal body"/>
    <property type="evidence" value="ECO:0007669"/>
    <property type="project" value="TreeGrafter"/>
</dbReference>
<protein>
    <recommendedName>
        <fullName evidence="4">BAR domain-containing protein</fullName>
    </recommendedName>
</protein>
<dbReference type="PANTHER" id="PTHR21223">
    <property type="entry name" value="CBY1-INTERACTING BAR DOMAIN-CONTAINING PROTEIN HOMOLOG"/>
    <property type="match status" value="1"/>
</dbReference>
<feature type="compositionally biased region" description="Low complexity" evidence="1">
    <location>
        <begin position="265"/>
        <end position="275"/>
    </location>
</feature>
<sequence length="384" mass="43318">MIRSGNATTILCDEQSKFILERISTVEKHFSELCGALAEYTRKVARLRDKTDVLAHTTQDYCDAEKHNPSLTGALSSMAKAVTLLGDFHDARVRRLETKIVSELAQYETVCKHCKEDVKEALLVRDKDLGKRKQLKQSKRSNGRLKRNTNDTEIIKSNLEVEKALKEIEHQVERFEKQKLHDLKELLLSFVLIELKMHTQAVEVLSATYQDISDIDESKDLQQFKKILQQDTAPDRYFLQRIKSQSMGALNATLAGFSAGRKNKSLSSNSLNSSQEQEEQEIASESIAEQQRHSKRGPVPRRSNKTSNQSVESLNALKRDISSESGTTGTEEDDTDDDESETLTDENSGTPIKPPTKVSAVSDYAKKSQVDSSFKIIKLKDYHP</sequence>
<dbReference type="AlphaFoldDB" id="A0A182PJI2"/>
<dbReference type="SUPFAM" id="SSF103657">
    <property type="entry name" value="BAR/IMD domain-like"/>
    <property type="match status" value="1"/>
</dbReference>
<evidence type="ECO:0008006" key="4">
    <source>
        <dbReference type="Google" id="ProtNLM"/>
    </source>
</evidence>